<evidence type="ECO:0000313" key="1">
    <source>
        <dbReference type="EMBL" id="EFK33824.1"/>
    </source>
</evidence>
<dbReference type="EMBL" id="ACKQ02000007">
    <property type="protein sequence ID" value="EFK33824.1"/>
    <property type="molecule type" value="Genomic_DNA"/>
</dbReference>
<organism evidence="1 2">
    <name type="scientific">Chryseobacterium gleum ATCC 35910</name>
    <dbReference type="NCBI Taxonomy" id="525257"/>
    <lineage>
        <taxon>Bacteria</taxon>
        <taxon>Pseudomonadati</taxon>
        <taxon>Bacteroidota</taxon>
        <taxon>Flavobacteriia</taxon>
        <taxon>Flavobacteriales</taxon>
        <taxon>Weeksellaceae</taxon>
        <taxon>Chryseobacterium group</taxon>
        <taxon>Chryseobacterium</taxon>
    </lineage>
</organism>
<sequence>MGSCEAKAIILPIFIRGKIKMAKSQISFSIGFNISAILPFRNFANYDLAIL</sequence>
<accession>A0ABP2IQP1</accession>
<proteinExistence type="predicted"/>
<dbReference type="Proteomes" id="UP000002969">
    <property type="component" value="Unassembled WGS sequence"/>
</dbReference>
<name>A0ABP2IQP1_CHRGE</name>
<protein>
    <submittedName>
        <fullName evidence="1">Uncharacterized protein</fullName>
    </submittedName>
</protein>
<gene>
    <name evidence="1" type="ORF">HMPREF0204_12893</name>
</gene>
<reference evidence="1" key="1">
    <citation type="submission" date="2010-06" db="EMBL/GenBank/DDBJ databases">
        <authorList>
            <person name="Muzny D."/>
            <person name="Qin X."/>
            <person name="Buhay C."/>
            <person name="Dugan-Rocha S."/>
            <person name="Ding Y."/>
            <person name="Chen G."/>
            <person name="Hawes A."/>
            <person name="Holder M."/>
            <person name="Jhangiani S."/>
            <person name="Johnson A."/>
            <person name="Khan Z."/>
            <person name="Li Z."/>
            <person name="Liu W."/>
            <person name="Liu X."/>
            <person name="Perez L."/>
            <person name="Shen H."/>
            <person name="Wang Q."/>
            <person name="Watt J."/>
            <person name="Xi L."/>
            <person name="Xin Y."/>
            <person name="Zhou J."/>
            <person name="Deng J."/>
            <person name="Jiang H."/>
            <person name="Liu Y."/>
            <person name="Qu J."/>
            <person name="Song X.-Z."/>
            <person name="Zhang L."/>
            <person name="Villasana D."/>
            <person name="Johnson A."/>
            <person name="Liu J."/>
            <person name="Liyanage D."/>
            <person name="Lorensuhewa L."/>
            <person name="Robinson T."/>
            <person name="Song A."/>
            <person name="Song B.-B."/>
            <person name="Dinh H."/>
            <person name="Thornton R."/>
            <person name="Coyle M."/>
            <person name="Francisco L."/>
            <person name="Jackson L."/>
            <person name="Javaid M."/>
            <person name="Korchina V."/>
            <person name="Kovar C."/>
            <person name="Mata R."/>
            <person name="Mathew T."/>
            <person name="Ngo R."/>
            <person name="Nguyen L."/>
            <person name="Nguyen N."/>
            <person name="Okwuonu G."/>
            <person name="Ongeri F."/>
            <person name="Pham C."/>
            <person name="Simmons D."/>
            <person name="Wilczek-Boney K."/>
            <person name="Hale W."/>
            <person name="Jakkamsetti A."/>
            <person name="Pham P."/>
            <person name="Ruth R."/>
            <person name="San Lucas F."/>
            <person name="Warren J."/>
            <person name="Zhang J."/>
            <person name="Zhao Z."/>
            <person name="Zhou C."/>
            <person name="Zhu D."/>
            <person name="Lee S."/>
            <person name="Bess C."/>
            <person name="Blankenburg K."/>
            <person name="Forbes L."/>
            <person name="Fu Q."/>
            <person name="Gubbala S."/>
            <person name="Hirani K."/>
            <person name="Jayaseelan J.C."/>
            <person name="Lara F."/>
            <person name="Munidasa M."/>
            <person name="Palculict T."/>
            <person name="Patil S."/>
            <person name="Pu L.-L."/>
            <person name="Saada N."/>
            <person name="Tang L."/>
            <person name="Weissenberger G."/>
            <person name="Zhu Y."/>
            <person name="Hemphill L."/>
            <person name="Shang Y."/>
            <person name="Youmans B."/>
            <person name="Ayvaz T."/>
            <person name="Ross M."/>
            <person name="Santibanez J."/>
            <person name="Aqrawi P."/>
            <person name="Gross S."/>
            <person name="Joshi V."/>
            <person name="Fowler G."/>
            <person name="Nazareth L."/>
            <person name="Reid J."/>
            <person name="Worley K."/>
            <person name="Petrosino J."/>
            <person name="Highlander S."/>
            <person name="Gibbs R."/>
        </authorList>
    </citation>
    <scope>NUCLEOTIDE SEQUENCE [LARGE SCALE GENOMIC DNA]</scope>
    <source>
        <strain evidence="1">ATCC 35910</strain>
    </source>
</reference>
<keyword evidence="2" id="KW-1185">Reference proteome</keyword>
<evidence type="ECO:0000313" key="2">
    <source>
        <dbReference type="Proteomes" id="UP000002969"/>
    </source>
</evidence>
<comment type="caution">
    <text evidence="1">The sequence shown here is derived from an EMBL/GenBank/DDBJ whole genome shotgun (WGS) entry which is preliminary data.</text>
</comment>